<evidence type="ECO:0000313" key="2">
    <source>
        <dbReference type="Proteomes" id="UP000593571"/>
    </source>
</evidence>
<keyword evidence="2" id="KW-1185">Reference proteome</keyword>
<proteinExistence type="predicted"/>
<reference evidence="1 2" key="1">
    <citation type="journal article" date="2020" name="Nature">
        <title>Six reference-quality genomes reveal evolution of bat adaptations.</title>
        <authorList>
            <person name="Jebb D."/>
            <person name="Huang Z."/>
            <person name="Pippel M."/>
            <person name="Hughes G.M."/>
            <person name="Lavrichenko K."/>
            <person name="Devanna P."/>
            <person name="Winkler S."/>
            <person name="Jermiin L.S."/>
            <person name="Skirmuntt E.C."/>
            <person name="Katzourakis A."/>
            <person name="Burkitt-Gray L."/>
            <person name="Ray D.A."/>
            <person name="Sullivan K.A.M."/>
            <person name="Roscito J.G."/>
            <person name="Kirilenko B.M."/>
            <person name="Davalos L.M."/>
            <person name="Corthals A.P."/>
            <person name="Power M.L."/>
            <person name="Jones G."/>
            <person name="Ransome R.D."/>
            <person name="Dechmann D.K.N."/>
            <person name="Locatelli A.G."/>
            <person name="Puechmaille S.J."/>
            <person name="Fedrigo O."/>
            <person name="Jarvis E.D."/>
            <person name="Hiller M."/>
            <person name="Vernes S.C."/>
            <person name="Myers E.W."/>
            <person name="Teeling E.C."/>
        </authorList>
    </citation>
    <scope>NUCLEOTIDE SEQUENCE [LARGE SCALE GENOMIC DNA]</scope>
    <source>
        <strain evidence="1">MRouAeg1</strain>
        <tissue evidence="1">Muscle</tissue>
    </source>
</reference>
<organism evidence="1 2">
    <name type="scientific">Rousettus aegyptiacus</name>
    <name type="common">Egyptian fruit bat</name>
    <name type="synonym">Pteropus aegyptiacus</name>
    <dbReference type="NCBI Taxonomy" id="9407"/>
    <lineage>
        <taxon>Eukaryota</taxon>
        <taxon>Metazoa</taxon>
        <taxon>Chordata</taxon>
        <taxon>Craniata</taxon>
        <taxon>Vertebrata</taxon>
        <taxon>Euteleostomi</taxon>
        <taxon>Mammalia</taxon>
        <taxon>Eutheria</taxon>
        <taxon>Laurasiatheria</taxon>
        <taxon>Chiroptera</taxon>
        <taxon>Yinpterochiroptera</taxon>
        <taxon>Pteropodoidea</taxon>
        <taxon>Pteropodidae</taxon>
        <taxon>Rousettinae</taxon>
        <taxon>Rousettus</taxon>
    </lineage>
</organism>
<name>A0A7J8CHU4_ROUAE</name>
<comment type="caution">
    <text evidence="1">The sequence shown here is derived from an EMBL/GenBank/DDBJ whole genome shotgun (WGS) entry which is preliminary data.</text>
</comment>
<sequence>MAKPGSKLLTAPQPRTPTSPALLLQQEDGKSLCISVCSLSESVLSNPRGGSSFSYSICPAPGTRLCTFSPSLMRCVLFPPSRGISAAFHTFRELPLGLFSAVATFHPREGAGPDATLAISTGSLWLLFPPPRPLVPSPSTA</sequence>
<protein>
    <submittedName>
        <fullName evidence="1">Uncharacterized protein</fullName>
    </submittedName>
</protein>
<dbReference type="EMBL" id="JACASE010000014">
    <property type="protein sequence ID" value="KAF6410473.1"/>
    <property type="molecule type" value="Genomic_DNA"/>
</dbReference>
<evidence type="ECO:0000313" key="1">
    <source>
        <dbReference type="EMBL" id="KAF6410473.1"/>
    </source>
</evidence>
<dbReference type="Proteomes" id="UP000593571">
    <property type="component" value="Unassembled WGS sequence"/>
</dbReference>
<dbReference type="AlphaFoldDB" id="A0A7J8CHU4"/>
<gene>
    <name evidence="1" type="ORF">HJG63_009017</name>
</gene>
<accession>A0A7J8CHU4</accession>